<dbReference type="Pfam" id="PF13519">
    <property type="entry name" value="VWA_2"/>
    <property type="match status" value="1"/>
</dbReference>
<dbReference type="AlphaFoldDB" id="A0A0A6S0P9"/>
<accession>A0A0A6S0P9</accession>
<dbReference type="InterPro" id="IPR002035">
    <property type="entry name" value="VWF_A"/>
</dbReference>
<gene>
    <name evidence="2" type="ORF">PN36_25490</name>
</gene>
<proteinExistence type="predicted"/>
<feature type="domain" description="VWFA" evidence="1">
    <location>
        <begin position="21"/>
        <end position="73"/>
    </location>
</feature>
<sequence>MKTAKPNAEVAALTSVPQNYIFVIDISASMEQEKRLDFVRTSIRELFNSNSMKKDDILGIIAFNHDVKTVLKATPLNKML</sequence>
<protein>
    <recommendedName>
        <fullName evidence="1">VWFA domain-containing protein</fullName>
    </recommendedName>
</protein>
<evidence type="ECO:0000313" key="3">
    <source>
        <dbReference type="Proteomes" id="UP000030428"/>
    </source>
</evidence>
<dbReference type="Gene3D" id="3.40.50.410">
    <property type="entry name" value="von Willebrand factor, type A domain"/>
    <property type="match status" value="1"/>
</dbReference>
<keyword evidence="3" id="KW-1185">Reference proteome</keyword>
<dbReference type="SUPFAM" id="SSF53300">
    <property type="entry name" value="vWA-like"/>
    <property type="match status" value="1"/>
</dbReference>
<dbReference type="Proteomes" id="UP000030428">
    <property type="component" value="Unassembled WGS sequence"/>
</dbReference>
<dbReference type="EMBL" id="JSZA02000139">
    <property type="protein sequence ID" value="KHD09721.1"/>
    <property type="molecule type" value="Genomic_DNA"/>
</dbReference>
<evidence type="ECO:0000259" key="1">
    <source>
        <dbReference type="Pfam" id="PF13519"/>
    </source>
</evidence>
<evidence type="ECO:0000313" key="2">
    <source>
        <dbReference type="EMBL" id="KHD09721.1"/>
    </source>
</evidence>
<name>A0A0A6S0P9_9GAMM</name>
<reference evidence="2 3" key="1">
    <citation type="journal article" date="2016" name="Front. Microbiol.">
        <title>Single-Cell (Meta-)Genomics of a Dimorphic Candidatus Thiomargarita nelsonii Reveals Genomic Plasticity.</title>
        <authorList>
            <person name="Flood B.E."/>
            <person name="Fliss P."/>
            <person name="Jones D.S."/>
            <person name="Dick G.J."/>
            <person name="Jain S."/>
            <person name="Kaster A.K."/>
            <person name="Winkel M."/>
            <person name="Mussmann M."/>
            <person name="Bailey J."/>
        </authorList>
    </citation>
    <scope>NUCLEOTIDE SEQUENCE [LARGE SCALE GENOMIC DNA]</scope>
    <source>
        <strain evidence="2">Hydrate Ridge</strain>
    </source>
</reference>
<organism evidence="2 3">
    <name type="scientific">Candidatus Thiomargarita nelsonii</name>
    <dbReference type="NCBI Taxonomy" id="1003181"/>
    <lineage>
        <taxon>Bacteria</taxon>
        <taxon>Pseudomonadati</taxon>
        <taxon>Pseudomonadota</taxon>
        <taxon>Gammaproteobacteria</taxon>
        <taxon>Thiotrichales</taxon>
        <taxon>Thiotrichaceae</taxon>
        <taxon>Thiomargarita</taxon>
    </lineage>
</organism>
<dbReference type="InterPro" id="IPR036465">
    <property type="entry name" value="vWFA_dom_sf"/>
</dbReference>
<comment type="caution">
    <text evidence="2">The sequence shown here is derived from an EMBL/GenBank/DDBJ whole genome shotgun (WGS) entry which is preliminary data.</text>
</comment>